<feature type="region of interest" description="Disordered" evidence="1">
    <location>
        <begin position="1"/>
        <end position="26"/>
    </location>
</feature>
<dbReference type="EMBL" id="SRLO01000960">
    <property type="protein sequence ID" value="TNN43524.1"/>
    <property type="molecule type" value="Genomic_DNA"/>
</dbReference>
<protein>
    <submittedName>
        <fullName evidence="2">Uncharacterized protein</fullName>
    </submittedName>
</protein>
<reference evidence="2 3" key="1">
    <citation type="submission" date="2019-03" db="EMBL/GenBank/DDBJ databases">
        <title>First draft genome of Liparis tanakae, snailfish: a comprehensive survey of snailfish specific genes.</title>
        <authorList>
            <person name="Kim W."/>
            <person name="Song I."/>
            <person name="Jeong J.-H."/>
            <person name="Kim D."/>
            <person name="Kim S."/>
            <person name="Ryu S."/>
            <person name="Song J.Y."/>
            <person name="Lee S.K."/>
        </authorList>
    </citation>
    <scope>NUCLEOTIDE SEQUENCE [LARGE SCALE GENOMIC DNA]</scope>
    <source>
        <tissue evidence="2">Muscle</tissue>
    </source>
</reference>
<dbReference type="AlphaFoldDB" id="A0A4Z2FS33"/>
<gene>
    <name evidence="2" type="ORF">EYF80_046278</name>
</gene>
<evidence type="ECO:0000313" key="3">
    <source>
        <dbReference type="Proteomes" id="UP000314294"/>
    </source>
</evidence>
<dbReference type="Proteomes" id="UP000314294">
    <property type="component" value="Unassembled WGS sequence"/>
</dbReference>
<comment type="caution">
    <text evidence="2">The sequence shown here is derived from an EMBL/GenBank/DDBJ whole genome shotgun (WGS) entry which is preliminary data.</text>
</comment>
<name>A0A4Z2FS33_9TELE</name>
<evidence type="ECO:0000256" key="1">
    <source>
        <dbReference type="SAM" id="MobiDB-lite"/>
    </source>
</evidence>
<accession>A0A4Z2FS33</accession>
<proteinExistence type="predicted"/>
<sequence length="95" mass="10593">MSGGRQYLLGAGTESTPRYCERDPIVNPEPWTVQNRSLIPSETIRKPETQNRYQSADSGADATPDRVLIHLPACPFVHLRWLGRMNGPSSTEVDV</sequence>
<keyword evidence="3" id="KW-1185">Reference proteome</keyword>
<organism evidence="2 3">
    <name type="scientific">Liparis tanakae</name>
    <name type="common">Tanaka's snailfish</name>
    <dbReference type="NCBI Taxonomy" id="230148"/>
    <lineage>
        <taxon>Eukaryota</taxon>
        <taxon>Metazoa</taxon>
        <taxon>Chordata</taxon>
        <taxon>Craniata</taxon>
        <taxon>Vertebrata</taxon>
        <taxon>Euteleostomi</taxon>
        <taxon>Actinopterygii</taxon>
        <taxon>Neopterygii</taxon>
        <taxon>Teleostei</taxon>
        <taxon>Neoteleostei</taxon>
        <taxon>Acanthomorphata</taxon>
        <taxon>Eupercaria</taxon>
        <taxon>Perciformes</taxon>
        <taxon>Cottioidei</taxon>
        <taxon>Cottales</taxon>
        <taxon>Liparidae</taxon>
        <taxon>Liparis</taxon>
    </lineage>
</organism>
<evidence type="ECO:0000313" key="2">
    <source>
        <dbReference type="EMBL" id="TNN43524.1"/>
    </source>
</evidence>